<dbReference type="AlphaFoldDB" id="A0A9D9I4D5"/>
<name>A0A9D9I4D5_9BACT</name>
<proteinExistence type="predicted"/>
<sequence length="243" mass="26908">MKRYFITLIAVLSIVSFLGSCQKMWDKIRGVKLVDSYILAYYEIGNGTGLLFRTSAKNGTVYFRAVKSGYENRLADARSMGGANYDKEDAVLFDSLRVSYGDTGYPDPYKTPGYIDGTPLDPAAFTETFVDISIVSDTDWGEDYPAGTVLNDLFDIDIASFAPYIESGYDPAFEIGREESLSPFKYSSTVRLSELDEAGMSLLNAFHPFRLSVPEKDAVKGSRLTISMETSAGERFERIVAVP</sequence>
<evidence type="ECO:0000313" key="2">
    <source>
        <dbReference type="Proteomes" id="UP000823597"/>
    </source>
</evidence>
<gene>
    <name evidence="1" type="ORF">IAB93_07050</name>
</gene>
<reference evidence="1" key="1">
    <citation type="submission" date="2020-10" db="EMBL/GenBank/DDBJ databases">
        <authorList>
            <person name="Gilroy R."/>
        </authorList>
    </citation>
    <scope>NUCLEOTIDE SEQUENCE</scope>
    <source>
        <strain evidence="1">10037</strain>
    </source>
</reference>
<comment type="caution">
    <text evidence="1">The sequence shown here is derived from an EMBL/GenBank/DDBJ whole genome shotgun (WGS) entry which is preliminary data.</text>
</comment>
<reference evidence="1" key="2">
    <citation type="journal article" date="2021" name="PeerJ">
        <title>Extensive microbial diversity within the chicken gut microbiome revealed by metagenomics and culture.</title>
        <authorList>
            <person name="Gilroy R."/>
            <person name="Ravi A."/>
            <person name="Getino M."/>
            <person name="Pursley I."/>
            <person name="Horton D.L."/>
            <person name="Alikhan N.F."/>
            <person name="Baker D."/>
            <person name="Gharbi K."/>
            <person name="Hall N."/>
            <person name="Watson M."/>
            <person name="Adriaenssens E.M."/>
            <person name="Foster-Nyarko E."/>
            <person name="Jarju S."/>
            <person name="Secka A."/>
            <person name="Antonio M."/>
            <person name="Oren A."/>
            <person name="Chaudhuri R.R."/>
            <person name="La Ragione R."/>
            <person name="Hildebrand F."/>
            <person name="Pallen M.J."/>
        </authorList>
    </citation>
    <scope>NUCLEOTIDE SEQUENCE</scope>
    <source>
        <strain evidence="1">10037</strain>
    </source>
</reference>
<evidence type="ECO:0000313" key="1">
    <source>
        <dbReference type="EMBL" id="MBO8465734.1"/>
    </source>
</evidence>
<organism evidence="1 2">
    <name type="scientific">Candidatus Merdivivens pullistercoris</name>
    <dbReference type="NCBI Taxonomy" id="2840873"/>
    <lineage>
        <taxon>Bacteria</taxon>
        <taxon>Pseudomonadati</taxon>
        <taxon>Bacteroidota</taxon>
        <taxon>Bacteroidia</taxon>
        <taxon>Bacteroidales</taxon>
        <taxon>Muribaculaceae</taxon>
        <taxon>Muribaculaceae incertae sedis</taxon>
        <taxon>Candidatus Merdivivens</taxon>
    </lineage>
</organism>
<accession>A0A9D9I4D5</accession>
<dbReference type="Proteomes" id="UP000823597">
    <property type="component" value="Unassembled WGS sequence"/>
</dbReference>
<dbReference type="EMBL" id="JADIME010000076">
    <property type="protein sequence ID" value="MBO8465734.1"/>
    <property type="molecule type" value="Genomic_DNA"/>
</dbReference>
<dbReference type="PROSITE" id="PS51257">
    <property type="entry name" value="PROKAR_LIPOPROTEIN"/>
    <property type="match status" value="1"/>
</dbReference>
<protein>
    <submittedName>
        <fullName evidence="1">Uncharacterized protein</fullName>
    </submittedName>
</protein>